<feature type="transmembrane region" description="Helical" evidence="4">
    <location>
        <begin position="315"/>
        <end position="335"/>
    </location>
</feature>
<dbReference type="eggNOG" id="KOG1609">
    <property type="taxonomic scope" value="Eukaryota"/>
</dbReference>
<keyword evidence="2" id="KW-0863">Zinc-finger</keyword>
<feature type="transmembrane region" description="Helical" evidence="4">
    <location>
        <begin position="218"/>
        <end position="239"/>
    </location>
</feature>
<feature type="transmembrane region" description="Helical" evidence="4">
    <location>
        <begin position="484"/>
        <end position="508"/>
    </location>
</feature>
<sequence>MVELLTTPINLYNIPMLLHETFIMTNPSCFTNCTQADCCSGHGECDNGTCICEVQFNGDSCKEPNFSYFVAFATIFYVIGVVSLIQLFLCIRSECVKMKTPSWWRACRVTTPKALYMLIFIASLIRGVYFSSSAKRPLLWASNLLSAYYTFLLTGASLIVCFWAEVFHLPNVRWDKPRFLSKSIIGFLTFNSITYSILLAELILSQYSILERNLLNHIFNGCYAVLLFIVVIFFLFYGVEVYFKIRGAFTSGPVRSLDTAQLHQSRFGLIFQACMLMITVCFLFSEILGQFWKYKVPVLSRNCHDVMFRVVELGVALWFPCVLWNCISPEQLWILNPRKILKKLDLDRQRIEAESLVHDKTKIEIIKKGGVPSRTDSLEKLPECFICYDSEREDAGTLIQPCLCKGDVGVVHHDCLRKWLVESADNPDNIRCKVCNELYELERGQPWLPAGFTLTSWLYTASIVTVMCSSAAGAWTVIQLYEDPGLRILAVGSVLLVEFLGFSTVNAYQRAKVSAIKILGRKFVQIQPCSTEPQAVKFDSHQTLMSPRITAPSSLPMLPNTRV</sequence>
<dbReference type="SUPFAM" id="SSF57850">
    <property type="entry name" value="RING/U-box"/>
    <property type="match status" value="1"/>
</dbReference>
<feature type="transmembrane region" description="Helical" evidence="4">
    <location>
        <begin position="457"/>
        <end position="478"/>
    </location>
</feature>
<feature type="transmembrane region" description="Helical" evidence="4">
    <location>
        <begin position="114"/>
        <end position="134"/>
    </location>
</feature>
<dbReference type="PROSITE" id="PS51292">
    <property type="entry name" value="ZF_RING_CH"/>
    <property type="match status" value="1"/>
</dbReference>
<feature type="transmembrane region" description="Helical" evidence="4">
    <location>
        <begin position="146"/>
        <end position="167"/>
    </location>
</feature>
<dbReference type="GO" id="GO:0008270">
    <property type="term" value="F:zinc ion binding"/>
    <property type="evidence" value="ECO:0007669"/>
    <property type="project" value="UniProtKB-KW"/>
</dbReference>
<dbReference type="EnsemblMetazoa" id="SMAR010568-RA">
    <property type="protein sequence ID" value="SMAR010568-PA"/>
    <property type="gene ID" value="SMAR010568"/>
</dbReference>
<evidence type="ECO:0000256" key="4">
    <source>
        <dbReference type="SAM" id="Phobius"/>
    </source>
</evidence>
<feature type="transmembrane region" description="Helical" evidence="4">
    <location>
        <begin position="269"/>
        <end position="292"/>
    </location>
</feature>
<dbReference type="Proteomes" id="UP000014500">
    <property type="component" value="Unassembled WGS sequence"/>
</dbReference>
<dbReference type="PhylomeDB" id="T1JA15"/>
<feature type="transmembrane region" description="Helical" evidence="4">
    <location>
        <begin position="66"/>
        <end position="89"/>
    </location>
</feature>
<keyword evidence="7" id="KW-1185">Reference proteome</keyword>
<protein>
    <recommendedName>
        <fullName evidence="5">RING-CH-type domain-containing protein</fullName>
    </recommendedName>
</protein>
<feature type="domain" description="RING-CH-type" evidence="5">
    <location>
        <begin position="376"/>
        <end position="442"/>
    </location>
</feature>
<dbReference type="Pfam" id="PF12906">
    <property type="entry name" value="RINGv"/>
    <property type="match status" value="1"/>
</dbReference>
<keyword evidence="3" id="KW-0862">Zinc</keyword>
<evidence type="ECO:0000313" key="7">
    <source>
        <dbReference type="Proteomes" id="UP000014500"/>
    </source>
</evidence>
<reference evidence="7" key="1">
    <citation type="submission" date="2011-05" db="EMBL/GenBank/DDBJ databases">
        <authorList>
            <person name="Richards S.R."/>
            <person name="Qu J."/>
            <person name="Jiang H."/>
            <person name="Jhangiani S.N."/>
            <person name="Agravi P."/>
            <person name="Goodspeed R."/>
            <person name="Gross S."/>
            <person name="Mandapat C."/>
            <person name="Jackson L."/>
            <person name="Mathew T."/>
            <person name="Pu L."/>
            <person name="Thornton R."/>
            <person name="Saada N."/>
            <person name="Wilczek-Boney K.B."/>
            <person name="Lee S."/>
            <person name="Kovar C."/>
            <person name="Wu Y."/>
            <person name="Scherer S.E."/>
            <person name="Worley K.C."/>
            <person name="Muzny D.M."/>
            <person name="Gibbs R."/>
        </authorList>
    </citation>
    <scope>NUCLEOTIDE SEQUENCE</scope>
    <source>
        <strain evidence="7">Brora</strain>
    </source>
</reference>
<dbReference type="SMART" id="SM00744">
    <property type="entry name" value="RINGv"/>
    <property type="match status" value="1"/>
</dbReference>
<dbReference type="CDD" id="cd16495">
    <property type="entry name" value="RING_CH-C4HC3_MARCH"/>
    <property type="match status" value="1"/>
</dbReference>
<proteinExistence type="predicted"/>
<dbReference type="InterPro" id="IPR013083">
    <property type="entry name" value="Znf_RING/FYVE/PHD"/>
</dbReference>
<dbReference type="PANTHER" id="PTHR20893:SF2">
    <property type="entry name" value="LD08641P"/>
    <property type="match status" value="1"/>
</dbReference>
<dbReference type="OMA" id="ICYDTDK"/>
<evidence type="ECO:0000259" key="5">
    <source>
        <dbReference type="PROSITE" id="PS51292"/>
    </source>
</evidence>
<reference evidence="6" key="2">
    <citation type="submission" date="2015-02" db="UniProtKB">
        <authorList>
            <consortium name="EnsemblMetazoa"/>
        </authorList>
    </citation>
    <scope>IDENTIFICATION</scope>
</reference>
<evidence type="ECO:0000256" key="2">
    <source>
        <dbReference type="ARBA" id="ARBA00022771"/>
    </source>
</evidence>
<feature type="transmembrane region" description="Helical" evidence="4">
    <location>
        <begin position="179"/>
        <end position="198"/>
    </location>
</feature>
<dbReference type="HOGENOM" id="CLU_036656_0_0_1"/>
<evidence type="ECO:0000256" key="1">
    <source>
        <dbReference type="ARBA" id="ARBA00022723"/>
    </source>
</evidence>
<accession>T1JA15</accession>
<keyword evidence="4" id="KW-0472">Membrane</keyword>
<keyword evidence="4" id="KW-0812">Transmembrane</keyword>
<dbReference type="PANTHER" id="PTHR20893">
    <property type="entry name" value="LD08641P"/>
    <property type="match status" value="1"/>
</dbReference>
<keyword evidence="4" id="KW-1133">Transmembrane helix</keyword>
<dbReference type="STRING" id="126957.T1JA15"/>
<organism evidence="6 7">
    <name type="scientific">Strigamia maritima</name>
    <name type="common">European centipede</name>
    <name type="synonym">Geophilus maritimus</name>
    <dbReference type="NCBI Taxonomy" id="126957"/>
    <lineage>
        <taxon>Eukaryota</taxon>
        <taxon>Metazoa</taxon>
        <taxon>Ecdysozoa</taxon>
        <taxon>Arthropoda</taxon>
        <taxon>Myriapoda</taxon>
        <taxon>Chilopoda</taxon>
        <taxon>Pleurostigmophora</taxon>
        <taxon>Geophilomorpha</taxon>
        <taxon>Linotaeniidae</taxon>
        <taxon>Strigamia</taxon>
    </lineage>
</organism>
<keyword evidence="1" id="KW-0479">Metal-binding</keyword>
<dbReference type="InterPro" id="IPR011016">
    <property type="entry name" value="Znf_RING-CH"/>
</dbReference>
<evidence type="ECO:0000313" key="6">
    <source>
        <dbReference type="EnsemblMetazoa" id="SMAR010568-PA"/>
    </source>
</evidence>
<name>T1JA15_STRMM</name>
<dbReference type="Gene3D" id="3.30.40.10">
    <property type="entry name" value="Zinc/RING finger domain, C3HC4 (zinc finger)"/>
    <property type="match status" value="1"/>
</dbReference>
<dbReference type="EMBL" id="JH431980">
    <property type="status" value="NOT_ANNOTATED_CDS"/>
    <property type="molecule type" value="Genomic_DNA"/>
</dbReference>
<dbReference type="AlphaFoldDB" id="T1JA15"/>
<evidence type="ECO:0000256" key="3">
    <source>
        <dbReference type="ARBA" id="ARBA00022833"/>
    </source>
</evidence>